<keyword evidence="2" id="KW-1185">Reference proteome</keyword>
<dbReference type="PANTHER" id="PTHR40616">
    <property type="entry name" value="LINALOOL DEHYDRATASE_ISOMERASE DOMAIN-CONTAINING PROTEIN"/>
    <property type="match status" value="1"/>
</dbReference>
<dbReference type="Proteomes" id="UP000247476">
    <property type="component" value="Unassembled WGS sequence"/>
</dbReference>
<dbReference type="OrthoDB" id="9813410at2"/>
<sequence>MRTNGKWTTEWVKALSAWHPQYDEEARLLRKPFSSPGYHTTLKGGLVHPTRESLVYAVALLDSGEEEHRSRAFDIIDRVVSLQDTDRSSPTFGIWSWFYEEPLAMMSPPDWNWADFCGKQLLLAAIRHGGAFPPELLERTERAVLNSCDAIIKRDVGPDYTNIAIMGAFVTLIAGERFGEARCREYGLERLAKFYRHTKEQGTFTEYNSPTYTIVAIEELSSIATETRLEDAKVMVAELLDTAWEMVAYHFHPVLKQWSGPHSRAYRTMLNAGTLTFLQMACGGNIRLLPDERLEFGLTWYGNDIRCPDKYVPYFLEAGERERAGTIAKPKDGAPPRTATMYMNGAFSLGTFGSEIMWNQRRNLLAYVANGDGCAYVHLRVLRDGYDLSSAVFAGVQRRGDVLYAIRFATDGGGTHPNLDPVNGVVRASDLRIRLEIGGSREGLSIDRREGAVDIRFPGVRMRLVPLHGTLGGATAFDWDVADGEDTTGVDLVLYAGEPREFDFRSIPDACFVFALSISESDIASTASINPTADEVECRLVPEKGGDIRLTVSTKPDTIAELHANVKTGRNDP</sequence>
<comment type="caution">
    <text evidence="1">The sequence shown here is derived from an EMBL/GenBank/DDBJ whole genome shotgun (WGS) entry which is preliminary data.</text>
</comment>
<reference evidence="1 2" key="1">
    <citation type="submission" date="2018-05" db="EMBL/GenBank/DDBJ databases">
        <title>Paenibacillus flagellatus sp. nov., isolated from selenium mineral soil.</title>
        <authorList>
            <person name="Dai X."/>
        </authorList>
    </citation>
    <scope>NUCLEOTIDE SEQUENCE [LARGE SCALE GENOMIC DNA]</scope>
    <source>
        <strain evidence="1 2">DXL2</strain>
    </source>
</reference>
<dbReference type="EMBL" id="QJVJ01000007">
    <property type="protein sequence ID" value="PYI53517.1"/>
    <property type="molecule type" value="Genomic_DNA"/>
</dbReference>
<accession>A0A2V5KQD6</accession>
<evidence type="ECO:0000313" key="1">
    <source>
        <dbReference type="EMBL" id="PYI53517.1"/>
    </source>
</evidence>
<gene>
    <name evidence="1" type="ORF">DLM86_17275</name>
</gene>
<dbReference type="PANTHER" id="PTHR40616:SF1">
    <property type="entry name" value="LINALOOL DEHYDRATASE_ISOMERASE DOMAIN-CONTAINING PROTEIN"/>
    <property type="match status" value="1"/>
</dbReference>
<dbReference type="RefSeq" id="WP_110841289.1">
    <property type="nucleotide sequence ID" value="NZ_QJVJ01000007.1"/>
</dbReference>
<evidence type="ECO:0000313" key="2">
    <source>
        <dbReference type="Proteomes" id="UP000247476"/>
    </source>
</evidence>
<organism evidence="1 2">
    <name type="scientific">Paenibacillus flagellatus</name>
    <dbReference type="NCBI Taxonomy" id="2211139"/>
    <lineage>
        <taxon>Bacteria</taxon>
        <taxon>Bacillati</taxon>
        <taxon>Bacillota</taxon>
        <taxon>Bacilli</taxon>
        <taxon>Bacillales</taxon>
        <taxon>Paenibacillaceae</taxon>
        <taxon>Paenibacillus</taxon>
    </lineage>
</organism>
<proteinExistence type="predicted"/>
<evidence type="ECO:0008006" key="3">
    <source>
        <dbReference type="Google" id="ProtNLM"/>
    </source>
</evidence>
<name>A0A2V5KQD6_9BACL</name>
<dbReference type="AlphaFoldDB" id="A0A2V5KQD6"/>
<protein>
    <recommendedName>
        <fullName evidence="3">Heparinase</fullName>
    </recommendedName>
</protein>